<dbReference type="EMBL" id="JAVRJZ010000020">
    <property type="protein sequence ID" value="KAK2705951.1"/>
    <property type="molecule type" value="Genomic_DNA"/>
</dbReference>
<evidence type="ECO:0000256" key="1">
    <source>
        <dbReference type="SAM" id="MobiDB-lite"/>
    </source>
</evidence>
<proteinExistence type="predicted"/>
<dbReference type="InterPro" id="IPR024875">
    <property type="entry name" value="Protein_Lines"/>
</dbReference>
<evidence type="ECO:0008006" key="6">
    <source>
        <dbReference type="Google" id="ProtNLM"/>
    </source>
</evidence>
<dbReference type="Pfam" id="PF14694">
    <property type="entry name" value="LINES_N"/>
    <property type="match status" value="1"/>
</dbReference>
<reference evidence="4" key="1">
    <citation type="submission" date="2023-07" db="EMBL/GenBank/DDBJ databases">
        <title>Chromosome-level genome assembly of Artemia franciscana.</title>
        <authorList>
            <person name="Jo E."/>
        </authorList>
    </citation>
    <scope>NUCLEOTIDE SEQUENCE</scope>
    <source>
        <tissue evidence="4">Whole body</tissue>
    </source>
</reference>
<evidence type="ECO:0000313" key="5">
    <source>
        <dbReference type="Proteomes" id="UP001187531"/>
    </source>
</evidence>
<dbReference type="PANTHER" id="PTHR16057">
    <property type="entry name" value="WINS1, 2 PROTEIN"/>
    <property type="match status" value="1"/>
</dbReference>
<keyword evidence="5" id="KW-1185">Reference proteome</keyword>
<dbReference type="PANTHER" id="PTHR16057:SF1">
    <property type="entry name" value="PROTEIN LINES HOMOLOG 1"/>
    <property type="match status" value="1"/>
</dbReference>
<organism evidence="4 5">
    <name type="scientific">Artemia franciscana</name>
    <name type="common">Brine shrimp</name>
    <name type="synonym">Artemia sanfranciscana</name>
    <dbReference type="NCBI Taxonomy" id="6661"/>
    <lineage>
        <taxon>Eukaryota</taxon>
        <taxon>Metazoa</taxon>
        <taxon>Ecdysozoa</taxon>
        <taxon>Arthropoda</taxon>
        <taxon>Crustacea</taxon>
        <taxon>Branchiopoda</taxon>
        <taxon>Anostraca</taxon>
        <taxon>Artemiidae</taxon>
        <taxon>Artemia</taxon>
    </lineage>
</organism>
<dbReference type="Pfam" id="PF14695">
    <property type="entry name" value="LINES_C"/>
    <property type="match status" value="1"/>
</dbReference>
<feature type="region of interest" description="Disordered" evidence="1">
    <location>
        <begin position="1"/>
        <end position="36"/>
    </location>
</feature>
<feature type="domain" description="Protein Lines C-terminal" evidence="3">
    <location>
        <begin position="576"/>
        <end position="610"/>
    </location>
</feature>
<name>A0AA88HEF8_ARTSF</name>
<accession>A0AA88HEF8</accession>
<comment type="caution">
    <text evidence="4">The sequence shown here is derived from an EMBL/GenBank/DDBJ whole genome shotgun (WGS) entry which is preliminary data.</text>
</comment>
<feature type="domain" description="Protein Lines N-terminal" evidence="2">
    <location>
        <begin position="237"/>
        <end position="567"/>
    </location>
</feature>
<dbReference type="InterPro" id="IPR029415">
    <property type="entry name" value="Lines_C"/>
</dbReference>
<evidence type="ECO:0000259" key="2">
    <source>
        <dbReference type="Pfam" id="PF14694"/>
    </source>
</evidence>
<evidence type="ECO:0000313" key="4">
    <source>
        <dbReference type="EMBL" id="KAK2705951.1"/>
    </source>
</evidence>
<dbReference type="InterPro" id="IPR032794">
    <property type="entry name" value="LINES_N"/>
</dbReference>
<gene>
    <name evidence="4" type="ORF">QYM36_016089</name>
</gene>
<evidence type="ECO:0000259" key="3">
    <source>
        <dbReference type="Pfam" id="PF14695"/>
    </source>
</evidence>
<dbReference type="AlphaFoldDB" id="A0AA88HEF8"/>
<protein>
    <recommendedName>
        <fullName evidence="6">Protein lines</fullName>
    </recommendedName>
</protein>
<dbReference type="Proteomes" id="UP001187531">
    <property type="component" value="Unassembled WGS sequence"/>
</dbReference>
<sequence>MCEPEHKRRKCSPVNEESDLISPSPPIDNGSKNDENNELPNWDEYIHDLESVQKSLIRKCMCGHNLDDVQRRVIYPSKVLIKFYEGSGVLGRQALMLCSTAELLYNELLRQFNVGLMCQNLVEVRTLLPLGHSADLSSVLFRLLSSTDKFISYSSAQALYSRLRLASEPSAAILIEKIITDCIKPCVNGVFVPMHTLNHAFDILRSCVDNQNEDSHPLEEEGDLAASCVPVNIVDEQDEIDLKETCVRVLGKHWNSIVSHFHFLISSGSARTNECASVVASFLNLWKSIISVKANLSVIDTKPFYMRLETLVPLLQRNVVDTVWTNILNLLNEVLCYGSTLALQDYLPEEPCNLAHFVIRHVKSERLLERLPVIRNEECFSGTSVESVTSVTGNSDVNVLFRKLVLLVLKAVAVTVKETRCESSSENSSIFSDAGSAGDEADMLVITRSMKQVFKTLDIRVKAVLEYHPETPVAEWVAKMFSDQDDELIESLLCCLDIFTGLSDALKSQPDFQRSLNPVLSLLQLFSIVHNDSNLLLDLLVSNETCFLLYLLRVLKFIRKNWNLFVTSSSRLDEPMGTFIRLRMAINRLVTKNLFPYNIDPVMKLLQKCEDMYEGVHPDCNETV</sequence>